<keyword evidence="4" id="KW-1185">Reference proteome</keyword>
<feature type="compositionally biased region" description="Polar residues" evidence="1">
    <location>
        <begin position="91"/>
        <end position="100"/>
    </location>
</feature>
<organism evidence="3 4">
    <name type="scientific">Patella caerulea</name>
    <name type="common">Rayed Mediterranean limpet</name>
    <dbReference type="NCBI Taxonomy" id="87958"/>
    <lineage>
        <taxon>Eukaryota</taxon>
        <taxon>Metazoa</taxon>
        <taxon>Spiralia</taxon>
        <taxon>Lophotrochozoa</taxon>
        <taxon>Mollusca</taxon>
        <taxon>Gastropoda</taxon>
        <taxon>Patellogastropoda</taxon>
        <taxon>Patelloidea</taxon>
        <taxon>Patellidae</taxon>
        <taxon>Patella</taxon>
    </lineage>
</organism>
<name>A0AAN8J190_PATCE</name>
<feature type="transmembrane region" description="Helical" evidence="2">
    <location>
        <begin position="12"/>
        <end position="33"/>
    </location>
</feature>
<dbReference type="EMBL" id="JAZGQO010000015">
    <property type="protein sequence ID" value="KAK6169353.1"/>
    <property type="molecule type" value="Genomic_DNA"/>
</dbReference>
<keyword evidence="2" id="KW-1133">Transmembrane helix</keyword>
<protein>
    <submittedName>
        <fullName evidence="3">Uncharacterized protein</fullName>
    </submittedName>
</protein>
<dbReference type="Proteomes" id="UP001347796">
    <property type="component" value="Unassembled WGS sequence"/>
</dbReference>
<accession>A0AAN8J190</accession>
<proteinExistence type="predicted"/>
<comment type="caution">
    <text evidence="3">The sequence shown here is derived from an EMBL/GenBank/DDBJ whole genome shotgun (WGS) entry which is preliminary data.</text>
</comment>
<evidence type="ECO:0000256" key="2">
    <source>
        <dbReference type="SAM" id="Phobius"/>
    </source>
</evidence>
<keyword evidence="2" id="KW-0472">Membrane</keyword>
<evidence type="ECO:0000313" key="4">
    <source>
        <dbReference type="Proteomes" id="UP001347796"/>
    </source>
</evidence>
<evidence type="ECO:0000313" key="3">
    <source>
        <dbReference type="EMBL" id="KAK6169353.1"/>
    </source>
</evidence>
<reference evidence="3 4" key="1">
    <citation type="submission" date="2024-01" db="EMBL/GenBank/DDBJ databases">
        <title>The genome of the rayed Mediterranean limpet Patella caerulea (Linnaeus, 1758).</title>
        <authorList>
            <person name="Anh-Thu Weber A."/>
            <person name="Halstead-Nussloch G."/>
        </authorList>
    </citation>
    <scope>NUCLEOTIDE SEQUENCE [LARGE SCALE GENOMIC DNA]</scope>
    <source>
        <strain evidence="3">AATW-2023a</strain>
        <tissue evidence="3">Whole specimen</tissue>
    </source>
</reference>
<keyword evidence="2" id="KW-0812">Transmembrane</keyword>
<feature type="region of interest" description="Disordered" evidence="1">
    <location>
        <begin position="55"/>
        <end position="170"/>
    </location>
</feature>
<sequence length="280" mass="31421">MTSKQTMNYLFYVGVLVPTIITVILFVVFMVCLKRIKARRDVLYKKHDPHGRMRELGIPFVPPPPPKFENLPPRIQVDRDGADNTGYEVSRSPSTENESAAITPKGARPMYNACPDSGMSGLSEVTTCKDRPRSQASHSSTDSEDSGFRSSRSGQYLPGANPSQDVPLLKPIKSNRDSVLSQSVRFSKCERTPTKHLAHNDLAVTPTCTISNNKNQININDIQVSSHLSWQYLQNLSMRNQPCQHQQHPPQQQTFTMAQIHQQTPKINEQPESDFGYSVV</sequence>
<evidence type="ECO:0000256" key="1">
    <source>
        <dbReference type="SAM" id="MobiDB-lite"/>
    </source>
</evidence>
<feature type="region of interest" description="Disordered" evidence="1">
    <location>
        <begin position="259"/>
        <end position="280"/>
    </location>
</feature>
<dbReference type="AlphaFoldDB" id="A0AAN8J190"/>
<gene>
    <name evidence="3" type="ORF">SNE40_020424</name>
</gene>